<reference evidence="1" key="1">
    <citation type="submission" date="2021-12" db="EMBL/GenBank/DDBJ databases">
        <authorList>
            <person name="Cha I.-T."/>
            <person name="Lee K.-E."/>
            <person name="Park S.-J."/>
        </authorList>
    </citation>
    <scope>NUCLEOTIDE SEQUENCE</scope>
    <source>
        <strain evidence="1">YSM-43</strain>
    </source>
</reference>
<protein>
    <recommendedName>
        <fullName evidence="3">DUF4369 domain-containing protein</fullName>
    </recommendedName>
</protein>
<organism evidence="1 2">
    <name type="scientific">Flavobacterium sediminilitoris</name>
    <dbReference type="NCBI Taxonomy" id="2024526"/>
    <lineage>
        <taxon>Bacteria</taxon>
        <taxon>Pseudomonadati</taxon>
        <taxon>Bacteroidota</taxon>
        <taxon>Flavobacteriia</taxon>
        <taxon>Flavobacteriales</taxon>
        <taxon>Flavobacteriaceae</taxon>
        <taxon>Flavobacterium</taxon>
    </lineage>
</organism>
<keyword evidence="2" id="KW-1185">Reference proteome</keyword>
<dbReference type="Proteomes" id="UP000830454">
    <property type="component" value="Chromosome"/>
</dbReference>
<gene>
    <name evidence="1" type="ORF">LXD69_08250</name>
</gene>
<accession>A0ABY4HRG3</accession>
<name>A0ABY4HRG3_9FLAO</name>
<evidence type="ECO:0000313" key="2">
    <source>
        <dbReference type="Proteomes" id="UP000830454"/>
    </source>
</evidence>
<dbReference type="RefSeq" id="WP_246918728.1">
    <property type="nucleotide sequence ID" value="NZ_CP090145.1"/>
</dbReference>
<proteinExistence type="predicted"/>
<evidence type="ECO:0008006" key="3">
    <source>
        <dbReference type="Google" id="ProtNLM"/>
    </source>
</evidence>
<reference evidence="1" key="2">
    <citation type="submission" date="2022-04" db="EMBL/GenBank/DDBJ databases">
        <title>Complete Genome Sequence of Flavobacterium sediminilitoris YSM-43, Isolated from a Tidal Sediment.</title>
        <authorList>
            <person name="Lee P.A."/>
        </authorList>
    </citation>
    <scope>NUCLEOTIDE SEQUENCE</scope>
    <source>
        <strain evidence="1">YSM-43</strain>
    </source>
</reference>
<dbReference type="EMBL" id="CP090145">
    <property type="protein sequence ID" value="UOX35501.1"/>
    <property type="molecule type" value="Genomic_DNA"/>
</dbReference>
<evidence type="ECO:0000313" key="1">
    <source>
        <dbReference type="EMBL" id="UOX35501.1"/>
    </source>
</evidence>
<sequence>MNNFKSPLYLVSFKSAICNYEIYINNLPAYIHKEGGSVSSQIPINHWILESGEQEIKIRVLPLKGEIAFREDSFVEIRVFSYDSSTTNYEDTVESFNFSVESLYDLKIPVVEKRDFFIAEVPFILKKWNDFDEIKEKKGEIISFYKAMYELFKEKDIQKIYNLLKFRFDQIDEATYSKESDNLEGLSKMLFRLKEGDFELIDFPIEPMLTIYDNKKVCNLTRENSEPILLFKNKNNNEFSFPLLVGFEKSKPIVVR</sequence>